<evidence type="ECO:0000313" key="2">
    <source>
        <dbReference type="EMBL" id="CAI5727006.1"/>
    </source>
</evidence>
<gene>
    <name evidence="2" type="ORF">HBR001_LOCUS3986</name>
</gene>
<organism evidence="2 3">
    <name type="scientific">Hyaloperonospora brassicae</name>
    <name type="common">Brassica downy mildew</name>
    <name type="synonym">Peronospora brassicae</name>
    <dbReference type="NCBI Taxonomy" id="162125"/>
    <lineage>
        <taxon>Eukaryota</taxon>
        <taxon>Sar</taxon>
        <taxon>Stramenopiles</taxon>
        <taxon>Oomycota</taxon>
        <taxon>Peronosporomycetes</taxon>
        <taxon>Peronosporales</taxon>
        <taxon>Peronosporaceae</taxon>
        <taxon>Hyaloperonospora</taxon>
    </lineage>
</organism>
<dbReference type="EMBL" id="CANTFL010000721">
    <property type="protein sequence ID" value="CAI5727006.1"/>
    <property type="molecule type" value="Genomic_DNA"/>
</dbReference>
<dbReference type="Proteomes" id="UP001162031">
    <property type="component" value="Unassembled WGS sequence"/>
</dbReference>
<evidence type="ECO:0000313" key="3">
    <source>
        <dbReference type="Proteomes" id="UP001162031"/>
    </source>
</evidence>
<comment type="caution">
    <text evidence="2">The sequence shown here is derived from an EMBL/GenBank/DDBJ whole genome shotgun (WGS) entry which is preliminary data.</text>
</comment>
<sequence>MRKATTPDLNVTSVSEAEKQRETQLSQDLLLTQEERGYNPFVPIFEGIASKIEEQASKGGPLAAKMADIALKMRERLGTAVKVGGVVLKDLPLLRYHEVLEEQAAAHLTRVAFVIDDVKPHLYRDFLLKSAGEGTYKGGRDVAKLEVEAYEDLYNKMRTSTELLLYD</sequence>
<proteinExistence type="predicted"/>
<accession>A0AAV0TXZ1</accession>
<keyword evidence="3" id="KW-1185">Reference proteome</keyword>
<evidence type="ECO:0000256" key="1">
    <source>
        <dbReference type="SAM" id="MobiDB-lite"/>
    </source>
</evidence>
<name>A0AAV0TXZ1_HYABA</name>
<reference evidence="2" key="1">
    <citation type="submission" date="2022-12" db="EMBL/GenBank/DDBJ databases">
        <authorList>
            <person name="Webb A."/>
        </authorList>
    </citation>
    <scope>NUCLEOTIDE SEQUENCE</scope>
    <source>
        <strain evidence="2">Hp1</strain>
    </source>
</reference>
<dbReference type="AlphaFoldDB" id="A0AAV0TXZ1"/>
<protein>
    <submittedName>
        <fullName evidence="2">Uncharacterized protein</fullName>
    </submittedName>
</protein>
<feature type="region of interest" description="Disordered" evidence="1">
    <location>
        <begin position="1"/>
        <end position="20"/>
    </location>
</feature>